<dbReference type="InterPro" id="IPR005111">
    <property type="entry name" value="MoeA_C_domain_IV"/>
</dbReference>
<protein>
    <recommendedName>
        <fullName evidence="7">Molybdopterin molybdenumtransferase</fullName>
        <ecNumber evidence="7">2.10.1.1</ecNumber>
    </recommendedName>
</protein>
<dbReference type="PANTHER" id="PTHR10192:SF5">
    <property type="entry name" value="GEPHYRIN"/>
    <property type="match status" value="1"/>
</dbReference>
<evidence type="ECO:0000256" key="5">
    <source>
        <dbReference type="ARBA" id="ARBA00023150"/>
    </source>
</evidence>
<dbReference type="CDD" id="cd00887">
    <property type="entry name" value="MoeA"/>
    <property type="match status" value="1"/>
</dbReference>
<dbReference type="SUPFAM" id="SSF53218">
    <property type="entry name" value="Molybdenum cofactor biosynthesis proteins"/>
    <property type="match status" value="1"/>
</dbReference>
<dbReference type="Gene3D" id="2.40.340.10">
    <property type="entry name" value="MoeA, C-terminal, domain IV"/>
    <property type="match status" value="1"/>
</dbReference>
<comment type="cofactor">
    <cofactor evidence="7">
        <name>Mg(2+)</name>
        <dbReference type="ChEBI" id="CHEBI:18420"/>
    </cofactor>
</comment>
<dbReference type="EMBL" id="QFRA01000035">
    <property type="protein sequence ID" value="PZR03561.1"/>
    <property type="molecule type" value="Genomic_DNA"/>
</dbReference>
<feature type="domain" description="MoaB/Mog" evidence="9">
    <location>
        <begin position="212"/>
        <end position="351"/>
    </location>
</feature>
<dbReference type="Proteomes" id="UP000249432">
    <property type="component" value="Unassembled WGS sequence"/>
</dbReference>
<dbReference type="SMART" id="SM00852">
    <property type="entry name" value="MoCF_biosynth"/>
    <property type="match status" value="1"/>
</dbReference>
<comment type="similarity">
    <text evidence="3 7">Belongs to the MoeA family.</text>
</comment>
<dbReference type="Gene3D" id="3.90.105.10">
    <property type="entry name" value="Molybdopterin biosynthesis moea protein, domain 2"/>
    <property type="match status" value="1"/>
</dbReference>
<dbReference type="GO" id="GO:0061599">
    <property type="term" value="F:molybdopterin molybdotransferase activity"/>
    <property type="evidence" value="ECO:0007669"/>
    <property type="project" value="UniProtKB-UniRule"/>
</dbReference>
<feature type="compositionally biased region" description="Basic and acidic residues" evidence="8">
    <location>
        <begin position="91"/>
        <end position="103"/>
    </location>
</feature>
<dbReference type="RefSeq" id="WP_303735504.1">
    <property type="nucleotide sequence ID" value="NZ_CAKZHK010000008.1"/>
</dbReference>
<evidence type="ECO:0000256" key="2">
    <source>
        <dbReference type="ARBA" id="ARBA00005046"/>
    </source>
</evidence>
<keyword evidence="7" id="KW-0479">Metal-binding</keyword>
<evidence type="ECO:0000256" key="7">
    <source>
        <dbReference type="RuleBase" id="RU365090"/>
    </source>
</evidence>
<dbReference type="GO" id="GO:0005829">
    <property type="term" value="C:cytosol"/>
    <property type="evidence" value="ECO:0007669"/>
    <property type="project" value="TreeGrafter"/>
</dbReference>
<organism evidence="10 11">
    <name type="scientific">Corynebacterium kroppenstedtii</name>
    <dbReference type="NCBI Taxonomy" id="161879"/>
    <lineage>
        <taxon>Bacteria</taxon>
        <taxon>Bacillati</taxon>
        <taxon>Actinomycetota</taxon>
        <taxon>Actinomycetes</taxon>
        <taxon>Mycobacteriales</taxon>
        <taxon>Corynebacteriaceae</taxon>
        <taxon>Corynebacterium</taxon>
    </lineage>
</organism>
<proteinExistence type="inferred from homology"/>
<dbReference type="SUPFAM" id="SSF63867">
    <property type="entry name" value="MoeA C-terminal domain-like"/>
    <property type="match status" value="1"/>
</dbReference>
<sequence length="444" mass="47700">MRSVEEQLAIIADAAVTPEPVRVAISDSLGLRSAEEVRGDRQVPGFNQAAIDGYAVRAVDLVPRDAKGAPADDRSEDQRPPEPLPDEDYEPERRGDREHRKLAELPVVGDVGAGSHRPLRLQPNQAVRVETGAPVPTLSDAIIPEAWVERHGRRIRPLFPVKSGDFIHRAGTDVLEGDVIVSEGTVIGPAHIGLLAAVGRSKVLVYPRPRVAVMSIGQELIDSDRTPGRGQVFDVNSYSLAAAAEEAGADAHRVGVIAGEPRRLQEIMEGQILRSEIIVIAGAVGGSAARRMRDIVSNLGDIEYTRVAMHPGSTQGFGLLGPNKVPTFLLPSNPVGSLIIFETMIRPLIQYEAGRRGGRRRIIQARALHGVSSMPGRRGFIRGQLMRDRGTDEYLVDPLGASAGAPQHLLGSFAEANCLIHVPEDVVGIAPGDVVDVLFLSNRA</sequence>
<dbReference type="UniPathway" id="UPA00344"/>
<gene>
    <name evidence="10" type="ORF">DI525_09725</name>
</gene>
<evidence type="ECO:0000256" key="6">
    <source>
        <dbReference type="ARBA" id="ARBA00047317"/>
    </source>
</evidence>
<dbReference type="InterPro" id="IPR036425">
    <property type="entry name" value="MoaB/Mog-like_dom_sf"/>
</dbReference>
<comment type="caution">
    <text evidence="10">The sequence shown here is derived from an EMBL/GenBank/DDBJ whole genome shotgun (WGS) entry which is preliminary data.</text>
</comment>
<dbReference type="Gene3D" id="2.170.190.11">
    <property type="entry name" value="Molybdopterin biosynthesis moea protein, domain 3"/>
    <property type="match status" value="1"/>
</dbReference>
<dbReference type="AlphaFoldDB" id="A0A2W5V0N0"/>
<dbReference type="InterPro" id="IPR036688">
    <property type="entry name" value="MoeA_C_domain_IV_sf"/>
</dbReference>
<dbReference type="Pfam" id="PF03453">
    <property type="entry name" value="MoeA_N"/>
    <property type="match status" value="1"/>
</dbReference>
<keyword evidence="5 7" id="KW-0501">Molybdenum cofactor biosynthesis</keyword>
<evidence type="ECO:0000259" key="9">
    <source>
        <dbReference type="SMART" id="SM00852"/>
    </source>
</evidence>
<dbReference type="GO" id="GO:0006777">
    <property type="term" value="P:Mo-molybdopterin cofactor biosynthetic process"/>
    <property type="evidence" value="ECO:0007669"/>
    <property type="project" value="UniProtKB-UniRule"/>
</dbReference>
<comment type="catalytic activity">
    <reaction evidence="6">
        <text>adenylyl-molybdopterin + molybdate = Mo-molybdopterin + AMP + H(+)</text>
        <dbReference type="Rhea" id="RHEA:35047"/>
        <dbReference type="ChEBI" id="CHEBI:15378"/>
        <dbReference type="ChEBI" id="CHEBI:36264"/>
        <dbReference type="ChEBI" id="CHEBI:62727"/>
        <dbReference type="ChEBI" id="CHEBI:71302"/>
        <dbReference type="ChEBI" id="CHEBI:456215"/>
        <dbReference type="EC" id="2.10.1.1"/>
    </reaction>
</comment>
<feature type="region of interest" description="Disordered" evidence="8">
    <location>
        <begin position="66"/>
        <end position="103"/>
    </location>
</feature>
<keyword evidence="4 7" id="KW-0500">Molybdenum</keyword>
<comment type="function">
    <text evidence="1 7">Catalyzes the insertion of molybdate into adenylated molybdopterin with the concomitant release of AMP.</text>
</comment>
<dbReference type="InterPro" id="IPR001453">
    <property type="entry name" value="MoaB/Mog_dom"/>
</dbReference>
<name>A0A2W5V0N0_9CORY</name>
<dbReference type="InterPro" id="IPR036135">
    <property type="entry name" value="MoeA_linker/N_sf"/>
</dbReference>
<keyword evidence="7" id="KW-0460">Magnesium</keyword>
<dbReference type="EC" id="2.10.1.1" evidence="7"/>
<evidence type="ECO:0000256" key="1">
    <source>
        <dbReference type="ARBA" id="ARBA00002901"/>
    </source>
</evidence>
<dbReference type="Pfam" id="PF00994">
    <property type="entry name" value="MoCF_biosynth"/>
    <property type="match status" value="1"/>
</dbReference>
<dbReference type="PANTHER" id="PTHR10192">
    <property type="entry name" value="MOLYBDOPTERIN BIOSYNTHESIS PROTEIN"/>
    <property type="match status" value="1"/>
</dbReference>
<dbReference type="InterPro" id="IPR005110">
    <property type="entry name" value="MoeA_linker/N"/>
</dbReference>
<evidence type="ECO:0000256" key="4">
    <source>
        <dbReference type="ARBA" id="ARBA00022505"/>
    </source>
</evidence>
<keyword evidence="7 10" id="KW-0808">Transferase</keyword>
<dbReference type="NCBIfam" id="NF045515">
    <property type="entry name" value="Glp_gephyrin"/>
    <property type="match status" value="1"/>
</dbReference>
<evidence type="ECO:0000313" key="11">
    <source>
        <dbReference type="Proteomes" id="UP000249432"/>
    </source>
</evidence>
<dbReference type="Pfam" id="PF03454">
    <property type="entry name" value="MoeA_C"/>
    <property type="match status" value="1"/>
</dbReference>
<accession>A0A2W5V0N0</accession>
<evidence type="ECO:0000256" key="3">
    <source>
        <dbReference type="ARBA" id="ARBA00010763"/>
    </source>
</evidence>
<dbReference type="GO" id="GO:0046872">
    <property type="term" value="F:metal ion binding"/>
    <property type="evidence" value="ECO:0007669"/>
    <property type="project" value="UniProtKB-UniRule"/>
</dbReference>
<dbReference type="InterPro" id="IPR038987">
    <property type="entry name" value="MoeA-like"/>
</dbReference>
<reference evidence="10 11" key="1">
    <citation type="submission" date="2017-08" db="EMBL/GenBank/DDBJ databases">
        <title>Infants hospitalized years apart are colonized by the same room-sourced microbial strains.</title>
        <authorList>
            <person name="Brooks B."/>
            <person name="Olm M.R."/>
            <person name="Firek B.A."/>
            <person name="Baker R."/>
            <person name="Thomas B.C."/>
            <person name="Morowitz M.J."/>
            <person name="Banfield J.F."/>
        </authorList>
    </citation>
    <scope>NUCLEOTIDE SEQUENCE [LARGE SCALE GENOMIC DNA]</scope>
    <source>
        <strain evidence="10">S2_003_000_R1_3</strain>
    </source>
</reference>
<evidence type="ECO:0000313" key="10">
    <source>
        <dbReference type="EMBL" id="PZR03561.1"/>
    </source>
</evidence>
<comment type="pathway">
    <text evidence="2 7">Cofactor biosynthesis; molybdopterin biosynthesis.</text>
</comment>
<dbReference type="Gene3D" id="3.40.980.10">
    <property type="entry name" value="MoaB/Mog-like domain"/>
    <property type="match status" value="1"/>
</dbReference>
<evidence type="ECO:0000256" key="8">
    <source>
        <dbReference type="SAM" id="MobiDB-lite"/>
    </source>
</evidence>
<dbReference type="SUPFAM" id="SSF63882">
    <property type="entry name" value="MoeA N-terminal region -like"/>
    <property type="match status" value="1"/>
</dbReference>
<feature type="compositionally biased region" description="Basic and acidic residues" evidence="8">
    <location>
        <begin position="66"/>
        <end position="80"/>
    </location>
</feature>